<evidence type="ECO:0000313" key="4">
    <source>
        <dbReference type="Proteomes" id="UP001058271"/>
    </source>
</evidence>
<dbReference type="InterPro" id="IPR038670">
    <property type="entry name" value="HslJ-like_sf"/>
</dbReference>
<feature type="domain" description="DUF306" evidence="2">
    <location>
        <begin position="51"/>
        <end position="134"/>
    </location>
</feature>
<name>A0ABY5Z010_9ACTN</name>
<dbReference type="PANTHER" id="PTHR35535">
    <property type="entry name" value="HEAT SHOCK PROTEIN HSLJ"/>
    <property type="match status" value="1"/>
</dbReference>
<keyword evidence="1" id="KW-0732">Signal</keyword>
<proteinExistence type="predicted"/>
<dbReference type="InterPro" id="IPR053147">
    <property type="entry name" value="Hsp_HslJ-like"/>
</dbReference>
<reference evidence="3" key="1">
    <citation type="submission" date="2021-04" db="EMBL/GenBank/DDBJ databases">
        <title>Biosynthetic gene clusters of Dactylosporangioum roseum.</title>
        <authorList>
            <person name="Hartkoorn R.C."/>
            <person name="Beaudoing E."/>
            <person name="Hot D."/>
            <person name="Moureu S."/>
        </authorList>
    </citation>
    <scope>NUCLEOTIDE SEQUENCE</scope>
    <source>
        <strain evidence="3">NRRL B-16295</strain>
    </source>
</reference>
<feature type="domain" description="DUF306" evidence="2">
    <location>
        <begin position="150"/>
        <end position="256"/>
    </location>
</feature>
<feature type="chain" id="PRO_5045386364" evidence="1">
    <location>
        <begin position="22"/>
        <end position="261"/>
    </location>
</feature>
<dbReference type="Proteomes" id="UP001058271">
    <property type="component" value="Chromosome"/>
</dbReference>
<accession>A0ABY5Z010</accession>
<sequence length="261" mass="27417">MTRLVFLPLLLVLAVVPAGCARDGASAPAEGRPWGRTFLSTSVTEQGQPRPLVGSTRIELRFDPKGRLVVRAGCNHIAGGARLDGDKLVVEELSMTEMGCDPPRHEQDRWVTAFLGGRPAWRLDGTELVLEGGGTRIVLTDREVADPDRPLAGPRWAVDTLITGEVAGSVPAGLLAYLSFDADGTVTGFGGCNDLGGRYSVSGGGITFTDLVTTRKACPGEPSAVESAMTAVLRGTVTFTIEAGHLTLTHPDGKGLRLTAT</sequence>
<dbReference type="Pfam" id="PF03724">
    <property type="entry name" value="META"/>
    <property type="match status" value="2"/>
</dbReference>
<evidence type="ECO:0000259" key="2">
    <source>
        <dbReference type="Pfam" id="PF03724"/>
    </source>
</evidence>
<dbReference type="Gene3D" id="2.40.128.270">
    <property type="match status" value="2"/>
</dbReference>
<dbReference type="PANTHER" id="PTHR35535:SF2">
    <property type="entry name" value="DUF306 DOMAIN-CONTAINING PROTEIN"/>
    <property type="match status" value="1"/>
</dbReference>
<evidence type="ECO:0000256" key="1">
    <source>
        <dbReference type="SAM" id="SignalP"/>
    </source>
</evidence>
<gene>
    <name evidence="3" type="ORF">Drose_23050</name>
</gene>
<dbReference type="InterPro" id="IPR005184">
    <property type="entry name" value="DUF306_Meta_HslJ"/>
</dbReference>
<evidence type="ECO:0000313" key="3">
    <source>
        <dbReference type="EMBL" id="UWZ34128.1"/>
    </source>
</evidence>
<dbReference type="RefSeq" id="WP_260723424.1">
    <property type="nucleotide sequence ID" value="NZ_CP073721.1"/>
</dbReference>
<feature type="signal peptide" evidence="1">
    <location>
        <begin position="1"/>
        <end position="21"/>
    </location>
</feature>
<protein>
    <submittedName>
        <fullName evidence="3">META domain-containing protein</fullName>
    </submittedName>
</protein>
<dbReference type="EMBL" id="CP073721">
    <property type="protein sequence ID" value="UWZ34128.1"/>
    <property type="molecule type" value="Genomic_DNA"/>
</dbReference>
<keyword evidence="4" id="KW-1185">Reference proteome</keyword>
<organism evidence="3 4">
    <name type="scientific">Dactylosporangium roseum</name>
    <dbReference type="NCBI Taxonomy" id="47989"/>
    <lineage>
        <taxon>Bacteria</taxon>
        <taxon>Bacillati</taxon>
        <taxon>Actinomycetota</taxon>
        <taxon>Actinomycetes</taxon>
        <taxon>Micromonosporales</taxon>
        <taxon>Micromonosporaceae</taxon>
        <taxon>Dactylosporangium</taxon>
    </lineage>
</organism>